<keyword evidence="1" id="KW-1133">Transmembrane helix</keyword>
<evidence type="ECO:0000256" key="1">
    <source>
        <dbReference type="SAM" id="Phobius"/>
    </source>
</evidence>
<evidence type="ECO:0000313" key="3">
    <source>
        <dbReference type="Proteomes" id="UP001499878"/>
    </source>
</evidence>
<name>A0ABP9T2W3_9ACTN</name>
<sequence>MPNAGRTLRYAGIAAYVVLVSAWFARVNEKRSIPRNEAVDERLVDRISLWRTGLEASRALVCPQESSARESYPQAVRKICGLAEVIIPNS</sequence>
<protein>
    <recommendedName>
        <fullName evidence="4">Transposase</fullName>
    </recommendedName>
</protein>
<proteinExistence type="predicted"/>
<reference evidence="3" key="1">
    <citation type="journal article" date="2019" name="Int. J. Syst. Evol. Microbiol.">
        <title>The Global Catalogue of Microorganisms (GCM) 10K type strain sequencing project: providing services to taxonomists for standard genome sequencing and annotation.</title>
        <authorList>
            <consortium name="The Broad Institute Genomics Platform"/>
            <consortium name="The Broad Institute Genome Sequencing Center for Infectious Disease"/>
            <person name="Wu L."/>
            <person name="Ma J."/>
        </authorList>
    </citation>
    <scope>NUCLEOTIDE SEQUENCE [LARGE SCALE GENOMIC DNA]</scope>
    <source>
        <strain evidence="3">JCM 18306</strain>
    </source>
</reference>
<dbReference type="Proteomes" id="UP001499878">
    <property type="component" value="Unassembled WGS sequence"/>
</dbReference>
<keyword evidence="1" id="KW-0472">Membrane</keyword>
<accession>A0ABP9T2W3</accession>
<gene>
    <name evidence="2" type="ORF">GCM10023323_34700</name>
</gene>
<evidence type="ECO:0000313" key="2">
    <source>
        <dbReference type="EMBL" id="GAA5209767.1"/>
    </source>
</evidence>
<feature type="transmembrane region" description="Helical" evidence="1">
    <location>
        <begin position="6"/>
        <end position="25"/>
    </location>
</feature>
<evidence type="ECO:0008006" key="4">
    <source>
        <dbReference type="Google" id="ProtNLM"/>
    </source>
</evidence>
<keyword evidence="1" id="KW-0812">Transmembrane</keyword>
<comment type="caution">
    <text evidence="2">The sequence shown here is derived from an EMBL/GenBank/DDBJ whole genome shotgun (WGS) entry which is preliminary data.</text>
</comment>
<keyword evidence="3" id="KW-1185">Reference proteome</keyword>
<dbReference type="EMBL" id="BAABJR010000008">
    <property type="protein sequence ID" value="GAA5209767.1"/>
    <property type="molecule type" value="Genomic_DNA"/>
</dbReference>
<organism evidence="2 3">
    <name type="scientific">Streptomyces thinghirensis</name>
    <dbReference type="NCBI Taxonomy" id="551547"/>
    <lineage>
        <taxon>Bacteria</taxon>
        <taxon>Bacillati</taxon>
        <taxon>Actinomycetota</taxon>
        <taxon>Actinomycetes</taxon>
        <taxon>Kitasatosporales</taxon>
        <taxon>Streptomycetaceae</taxon>
        <taxon>Streptomyces</taxon>
    </lineage>
</organism>